<dbReference type="EMBL" id="FOAZ01000038">
    <property type="protein sequence ID" value="SEM62665.1"/>
    <property type="molecule type" value="Genomic_DNA"/>
</dbReference>
<evidence type="ECO:0000256" key="1">
    <source>
        <dbReference type="SAM" id="MobiDB-lite"/>
    </source>
</evidence>
<gene>
    <name evidence="3" type="ORF">SAMN05414137_13848</name>
</gene>
<feature type="transmembrane region" description="Helical" evidence="2">
    <location>
        <begin position="230"/>
        <end position="251"/>
    </location>
</feature>
<dbReference type="OrthoDB" id="3480012at2"/>
<feature type="transmembrane region" description="Helical" evidence="2">
    <location>
        <begin position="127"/>
        <end position="144"/>
    </location>
</feature>
<feature type="transmembrane region" description="Helical" evidence="2">
    <location>
        <begin position="91"/>
        <end position="112"/>
    </location>
</feature>
<keyword evidence="2" id="KW-1133">Transmembrane helix</keyword>
<dbReference type="STRING" id="235985.SAMN05414137_13848"/>
<proteinExistence type="predicted"/>
<keyword evidence="2" id="KW-0812">Transmembrane</keyword>
<feature type="transmembrane region" description="Helical" evidence="2">
    <location>
        <begin position="165"/>
        <end position="181"/>
    </location>
</feature>
<protein>
    <submittedName>
        <fullName evidence="3">Uncharacterized protein</fullName>
    </submittedName>
</protein>
<feature type="transmembrane region" description="Helical" evidence="2">
    <location>
        <begin position="258"/>
        <end position="278"/>
    </location>
</feature>
<name>A0A1H7ZW40_STRJI</name>
<dbReference type="eggNOG" id="ENOG502ZFKT">
    <property type="taxonomic scope" value="Bacteria"/>
</dbReference>
<keyword evidence="2" id="KW-0472">Membrane</keyword>
<evidence type="ECO:0000256" key="2">
    <source>
        <dbReference type="SAM" id="Phobius"/>
    </source>
</evidence>
<dbReference type="AlphaFoldDB" id="A0A1H7ZW40"/>
<reference evidence="4" key="1">
    <citation type="submission" date="2016-10" db="EMBL/GenBank/DDBJ databases">
        <authorList>
            <person name="Varghese N."/>
        </authorList>
    </citation>
    <scope>NUCLEOTIDE SEQUENCE [LARGE SCALE GENOMIC DNA]</scope>
    <source>
        <strain evidence="4">DSM 45096 / BCRC 16803 / CGMCC 4.1857 / CIP 109030 / JCM 12277 / KCTC 19219 / NBRC 100920 / 33214</strain>
    </source>
</reference>
<dbReference type="Proteomes" id="UP000183015">
    <property type="component" value="Unassembled WGS sequence"/>
</dbReference>
<feature type="region of interest" description="Disordered" evidence="1">
    <location>
        <begin position="63"/>
        <end position="87"/>
    </location>
</feature>
<accession>A0A1H7ZW40</accession>
<organism evidence="3 4">
    <name type="scientific">Streptacidiphilus jiangxiensis</name>
    <dbReference type="NCBI Taxonomy" id="235985"/>
    <lineage>
        <taxon>Bacteria</taxon>
        <taxon>Bacillati</taxon>
        <taxon>Actinomycetota</taxon>
        <taxon>Actinomycetes</taxon>
        <taxon>Kitasatosporales</taxon>
        <taxon>Streptomycetaceae</taxon>
        <taxon>Streptacidiphilus</taxon>
    </lineage>
</organism>
<keyword evidence="4" id="KW-1185">Reference proteome</keyword>
<evidence type="ECO:0000313" key="4">
    <source>
        <dbReference type="Proteomes" id="UP000183015"/>
    </source>
</evidence>
<dbReference type="RefSeq" id="WP_042443381.1">
    <property type="nucleotide sequence ID" value="NZ_BBPN01000004.1"/>
</dbReference>
<evidence type="ECO:0000313" key="3">
    <source>
        <dbReference type="EMBL" id="SEM62665.1"/>
    </source>
</evidence>
<sequence length="287" mass="29284">MSVADRLVRLYPAAFRDRWGESMVEEVRAAGWRGWSDALRGAADLWLHPVLWPVDLTPVDRAPVDAGPAEAGSRESGSTEVRSAGARDRRLGRAATLGLAVALFTALLGHAVGEQGTRLADAPGGPWPARACAALLLLGLALAAPRPKLSAGALRVLAGRAVRRLGVPVLLGAGVVALARVDTGPAGLWEHLAVGCWWLSLAAAAVQACRAVSDVGGAVLVPPSAASLRLGLWSLTAGSLLTGAVALTACLGRPDPDLISVAVGCCLALLAGALAATLHDLRVVCGD</sequence>